<dbReference type="Gene3D" id="1.20.58.760">
    <property type="entry name" value="Peptidase M41"/>
    <property type="match status" value="2"/>
</dbReference>
<dbReference type="GO" id="GO:0006508">
    <property type="term" value="P:proteolysis"/>
    <property type="evidence" value="ECO:0007669"/>
    <property type="project" value="InterPro"/>
</dbReference>
<evidence type="ECO:0000256" key="2">
    <source>
        <dbReference type="ARBA" id="ARBA00022946"/>
    </source>
</evidence>
<dbReference type="GO" id="GO:0009535">
    <property type="term" value="C:chloroplast thylakoid membrane"/>
    <property type="evidence" value="ECO:0007669"/>
    <property type="project" value="TreeGrafter"/>
</dbReference>
<proteinExistence type="predicted"/>
<dbReference type="Pfam" id="PF13976">
    <property type="entry name" value="gag_pre-integrs"/>
    <property type="match status" value="1"/>
</dbReference>
<dbReference type="InterPro" id="IPR054722">
    <property type="entry name" value="PolX-like_BBD"/>
</dbReference>
<dbReference type="CDD" id="cd09272">
    <property type="entry name" value="RNase_HI_RT_Ty1"/>
    <property type="match status" value="1"/>
</dbReference>
<keyword evidence="1" id="KW-0378">Hydrolase</keyword>
<dbReference type="EMBL" id="JAUHHV010000001">
    <property type="protein sequence ID" value="KAK1438056.1"/>
    <property type="molecule type" value="Genomic_DNA"/>
</dbReference>
<dbReference type="Pfam" id="PF22936">
    <property type="entry name" value="Pol_BBD"/>
    <property type="match status" value="1"/>
</dbReference>
<feature type="compositionally biased region" description="Polar residues" evidence="3">
    <location>
        <begin position="2099"/>
        <end position="2108"/>
    </location>
</feature>
<sequence length="2624" mass="297302">MFSPLSSQITSPNPFTPFLNTHTFNFPSFPHLNHHRRQRRRYRTPFTVNSSHINKQFVPLKLRTTAGVNSIEQRQDKVLISNVVKHVSKTIAITVVWIVIGLCPVLGFNQNPAIALPAITEVLKLNRSKSKQVERNWYDHEFSGYTRRLLESVAKLVRVIEDVRSENGDLESVDVVLNDVKLKKKELQDEIMSKLYAELSVLRGNKAELDRKLGGILDSLTKCKKEKDKILERRGEKKGKDRVMELDKVISDKEKEFMVVSEEIGEIEDQMSVKETMALSIGVRELCFIERESTLLVENFIREMKQKNNNRMPKSSLTKLSRSEIKKELQTAQKQLWEQMILSNVVESDDVEFPFHQSSIEFSWRVKQALAESREMQKNLEANIRKKMKKFGDEKYVILNSPADEILKGYPEIESKWMFGEKEVVVPKAARSHLFHGWKKWREGAKKDLKAKLLEDVEFGKKYVAERQEKILLDRDRVLSRTWYNEERNRWEMEPIAVPYAVSRKLLENSRIRHDWAAMFITLKGDDKEYYVDLKEFDRLFEDFGGVDGLYLKMLASNVPTFVQLMWIPFSELDIKQQFLLPIRLSRQLLVGLWNARDVSTVDGIFNWVKNINRDIMVLIVCPCLEFIIPSRVKIKLGRTSAMKQYLNWKSEAEEIINTQKEDEEFSWYFMFVVRAVIYGYILSHIFRFLKKRTPKLPGFKVQRRNPNMRKIRRLKYFFQAMLRGAKAKKKEGVDPITHAFDKMKRVKNPPIRLKDFASVDFMREEINEVVAFLQNPRAFQEMGARAPRGVLIVGERGTGKTALALAIAAEAKVPVVEVKAQQLEAGLWVGQSASNVRELFQTARDLAPVIIFVEDFDLFAGKRGKFIHTKKQDHEAFINQLLVELDGFEKQDGVVLMATTQNLKKIDEALQRPGRMDRIFHLQLPTQAERERILQIAAKETMDPDLIDFVDWRKVAEKTALLRPVELKLVPVALEGSAFRTKFLDKDELLGYTSLIATFSNSIPTWLRKTKLAKTMSKRLVDHLGLTLTREDLQNVVDLMEPYGQITNGIEYLNVPLDWSRETKFPHAVWVAGRGLIASLLPNYDVVDNLWLEPLSWEGIGCTKITKAKTEGSMIGNVESRSYLEKKLVFCFGSYVASQMLLPFGEENILSSSELKQAQEIATRMVIQYGWGPDDSPVVYHHGNAVTALSMGDNHEYEMAAKVEKPFLITNKLFGYVDGTVPCPPATIQPPAPSASAPVPKPETNPNYTTWISNDAHVHMLIVSTISESAFGHVQHSNTSRDLWLALERAYAPNTSSREFTLKHQLLKIEMKSDETSSAYLARAQEYLDALANIGEPVKEKDLVMLVVSGLRDEYNGLKGNLLTCQFPTAFTELHALLSDHDFMIRKSIPTVSPAQAFATVSNPTSAPSHPLEVPKEPEPVPKKTGSWKNSLQSQPTQSSSPQPQAFYTNRSGSARGRGTNNRRGRGTFNNYNNPNSGCGNRSQFPWASNQNTVFGTCTRCGIGHIPSQCPNRDTTTMRGRSPTANYADSRSQASSSWLPDTGSNNHVAPDLSSFEYSEPYLGEDNLHVGNGKALPILHVGSTRFHSPSKTFSLKNVLHVPTIKRNLLSVQKFCHDNNVFFEFHSNFLSVKDEFSRTTLLTGPSNDGLYSFCLPRIQDVPKVAFSTARASSQTWHQRLGHPHHQLLNSMFSKYCLPVLNKRSDFACDSCFVGKSSKLSLSLSDYKSSHVLDLVVCDVWGPAPVTSFNGHNYFLLCVDHYSKFMWFFPLKLKSDVFATFKQFITMAERQFQTKLKSVQTDWGGEFRKLSPFFSDLGIIHRLSCPHTSEQNGVVERRHRHVVETGLTLLAQSHAPQKFWHFAFGTAVYLINRMPSRSNYTLSPFEHLFHHKPDFSFLRVFGCQCYPHLRAYNSHKMDFRSIPCVFLGYSTSHHGYRCFDPHSDRIYVARHVRFNEHVFPFQPSQPISSPASTAASPYYSSYPTNQPVPTASQPTQPNQPEHPPTATHISESPPIDSTSPLPTFPSASAQTSSPSHTSSSAQSNSPSSTSAHHDSSTQNTSTQSTPVYSNIPNPPSPPPPRTRPSNLRQNPKQPARYNPSAYHTHTSSDSEPAPVIKATTIRVVLSLAITKGWSLRQLDVQNAFLHGDLQETVYLSQPPGFIDPQKPDHVCLLHKSLYGLKQAPRAWFHRLSTALMTLGFRGSKTDPSLFIYSAGGTLLYMLVYVDDIILTGNNPTAIDRVVQSLSTTFPVQDLGKLSYFLGIEIIPRGKDIVLSQKKYILDLLHRAGLSQAKPVPSPMVTTTHLTLDDSSPFDNPVRYRQVVGALQYVTLSRPDLTFAVNKVCQFMHSPTVNHWSAVKQILRYLKGTSDYGLVFQHDTGCQLHAYTDSSLTAFLDADWAGCPDDRRSTGGFAIYLGNNLVSWAARKQKIVSRSSTESEYKALADTVAELTWLETLLRELRAPVTTAPTLWCDNLGATYLSANPVFHARTKHVEIDFHFVREKVAQGKLVVQFISTQDQIADVFTKALPSHRFLLLRSKLQIYDLAYEKAKSILWSNRIVLEKIVEELLEFEILTGKDLERIISTNGGVRQKEPFYLGKPHNEEPVFGSLLEDANGSQNVLLSAAN</sequence>
<dbReference type="PANTHER" id="PTHR23076:SF58">
    <property type="entry name" value="INACTIVE ATP-DEPENDENT ZINC METALLOPROTEASE FTSHI 5, CHLOROPLASTIC-RELATED"/>
    <property type="match status" value="1"/>
</dbReference>
<keyword evidence="6" id="KW-1185">Reference proteome</keyword>
<dbReference type="InterPro" id="IPR037219">
    <property type="entry name" value="Peptidase_M41-like"/>
</dbReference>
<dbReference type="Pfam" id="PF00004">
    <property type="entry name" value="AAA"/>
    <property type="match status" value="1"/>
</dbReference>
<feature type="region of interest" description="Disordered" evidence="3">
    <location>
        <begin position="1963"/>
        <end position="2111"/>
    </location>
</feature>
<dbReference type="GO" id="GO:0003676">
    <property type="term" value="F:nucleic acid binding"/>
    <property type="evidence" value="ECO:0007669"/>
    <property type="project" value="InterPro"/>
</dbReference>
<dbReference type="FunFam" id="3.40.50.300:FF:001891">
    <property type="entry name" value="ATP-dependent zinc metalloprotease FtsH 3"/>
    <property type="match status" value="1"/>
</dbReference>
<dbReference type="PROSITE" id="PS50994">
    <property type="entry name" value="INTEGRASE"/>
    <property type="match status" value="1"/>
</dbReference>
<dbReference type="Pfam" id="PF14223">
    <property type="entry name" value="Retrotran_gag_2"/>
    <property type="match status" value="1"/>
</dbReference>
<dbReference type="InterPro" id="IPR001584">
    <property type="entry name" value="Integrase_cat-core"/>
</dbReference>
<dbReference type="InterPro" id="IPR027417">
    <property type="entry name" value="P-loop_NTPase"/>
</dbReference>
<evidence type="ECO:0000256" key="1">
    <source>
        <dbReference type="ARBA" id="ARBA00022750"/>
    </source>
</evidence>
<keyword evidence="1" id="KW-0645">Protease</keyword>
<dbReference type="GO" id="GO:0015074">
    <property type="term" value="P:DNA integration"/>
    <property type="evidence" value="ECO:0007669"/>
    <property type="project" value="InterPro"/>
</dbReference>
<protein>
    <recommendedName>
        <fullName evidence="4">Integrase catalytic domain-containing protein</fullName>
    </recommendedName>
</protein>
<feature type="domain" description="Integrase catalytic" evidence="4">
    <location>
        <begin position="1725"/>
        <end position="1890"/>
    </location>
</feature>
<feature type="region of interest" description="Disordered" evidence="3">
    <location>
        <begin position="1513"/>
        <end position="1545"/>
    </location>
</feature>
<dbReference type="GO" id="GO:0016887">
    <property type="term" value="F:ATP hydrolysis activity"/>
    <property type="evidence" value="ECO:0007669"/>
    <property type="project" value="InterPro"/>
</dbReference>
<dbReference type="GO" id="GO:0004190">
    <property type="term" value="F:aspartic-type endopeptidase activity"/>
    <property type="evidence" value="ECO:0007669"/>
    <property type="project" value="UniProtKB-KW"/>
</dbReference>
<feature type="compositionally biased region" description="Low complexity" evidence="3">
    <location>
        <begin position="1432"/>
        <end position="1461"/>
    </location>
</feature>
<dbReference type="SUPFAM" id="SSF140990">
    <property type="entry name" value="FtsH protease domain-like"/>
    <property type="match status" value="2"/>
</dbReference>
<dbReference type="GO" id="GO:0004176">
    <property type="term" value="F:ATP-dependent peptidase activity"/>
    <property type="evidence" value="ECO:0007669"/>
    <property type="project" value="InterPro"/>
</dbReference>
<feature type="region of interest" description="Disordered" evidence="3">
    <location>
        <begin position="1402"/>
        <end position="1476"/>
    </location>
</feature>
<keyword evidence="1" id="KW-0064">Aspartyl protease</keyword>
<dbReference type="InterPro" id="IPR003959">
    <property type="entry name" value="ATPase_AAA_core"/>
</dbReference>
<comment type="caution">
    <text evidence="5">The sequence shown here is derived from an EMBL/GenBank/DDBJ whole genome shotgun (WGS) entry which is preliminary data.</text>
</comment>
<dbReference type="InterPro" id="IPR012337">
    <property type="entry name" value="RNaseH-like_sf"/>
</dbReference>
<dbReference type="Pfam" id="PF07727">
    <property type="entry name" value="RVT_2"/>
    <property type="match status" value="1"/>
</dbReference>
<dbReference type="SUPFAM" id="SSF52540">
    <property type="entry name" value="P-loop containing nucleoside triphosphate hydrolases"/>
    <property type="match status" value="1"/>
</dbReference>
<name>A0AAD8LFG0_TARER</name>
<dbReference type="GO" id="GO:0005524">
    <property type="term" value="F:ATP binding"/>
    <property type="evidence" value="ECO:0007669"/>
    <property type="project" value="InterPro"/>
</dbReference>
<dbReference type="PANTHER" id="PTHR23076">
    <property type="entry name" value="METALLOPROTEASE M41 FTSH"/>
    <property type="match status" value="1"/>
</dbReference>
<dbReference type="InterPro" id="IPR043502">
    <property type="entry name" value="DNA/RNA_pol_sf"/>
</dbReference>
<dbReference type="InterPro" id="IPR036397">
    <property type="entry name" value="RNaseH_sf"/>
</dbReference>
<dbReference type="InterPro" id="IPR003593">
    <property type="entry name" value="AAA+_ATPase"/>
</dbReference>
<evidence type="ECO:0000256" key="3">
    <source>
        <dbReference type="SAM" id="MobiDB-lite"/>
    </source>
</evidence>
<evidence type="ECO:0000313" key="5">
    <source>
        <dbReference type="EMBL" id="KAK1438056.1"/>
    </source>
</evidence>
<dbReference type="InterPro" id="IPR057670">
    <property type="entry name" value="SH3_retrovirus"/>
</dbReference>
<feature type="compositionally biased region" description="Polar residues" evidence="3">
    <location>
        <begin position="1983"/>
        <end position="1997"/>
    </location>
</feature>
<feature type="compositionally biased region" description="Pro residues" evidence="3">
    <location>
        <begin position="2070"/>
        <end position="2080"/>
    </location>
</feature>
<reference evidence="5" key="1">
    <citation type="journal article" date="2023" name="bioRxiv">
        <title>Improved chromosome-level genome assembly for marigold (Tagetes erecta).</title>
        <authorList>
            <person name="Jiang F."/>
            <person name="Yuan L."/>
            <person name="Wang S."/>
            <person name="Wang H."/>
            <person name="Xu D."/>
            <person name="Wang A."/>
            <person name="Fan W."/>
        </authorList>
    </citation>
    <scope>NUCLEOTIDE SEQUENCE</scope>
    <source>
        <strain evidence="5">WSJ</strain>
        <tissue evidence="5">Leaf</tissue>
    </source>
</reference>
<feature type="compositionally biased region" description="Low complexity" evidence="3">
    <location>
        <begin position="2023"/>
        <end position="2069"/>
    </location>
</feature>
<evidence type="ECO:0000313" key="6">
    <source>
        <dbReference type="Proteomes" id="UP001229421"/>
    </source>
</evidence>
<dbReference type="Pfam" id="PF25597">
    <property type="entry name" value="SH3_retrovirus"/>
    <property type="match status" value="1"/>
</dbReference>
<dbReference type="SMART" id="SM00382">
    <property type="entry name" value="AAA"/>
    <property type="match status" value="1"/>
</dbReference>
<accession>A0AAD8LFG0</accession>
<dbReference type="InterPro" id="IPR025724">
    <property type="entry name" value="GAG-pre-integrase_dom"/>
</dbReference>
<keyword evidence="2" id="KW-0809">Transit peptide</keyword>
<dbReference type="Proteomes" id="UP001229421">
    <property type="component" value="Unassembled WGS sequence"/>
</dbReference>
<feature type="compositionally biased region" description="Polar residues" evidence="3">
    <location>
        <begin position="2005"/>
        <end position="2019"/>
    </location>
</feature>
<dbReference type="InterPro" id="IPR013103">
    <property type="entry name" value="RVT_2"/>
</dbReference>
<dbReference type="SUPFAM" id="SSF53098">
    <property type="entry name" value="Ribonuclease H-like"/>
    <property type="match status" value="1"/>
</dbReference>
<feature type="compositionally biased region" description="Low complexity" evidence="3">
    <location>
        <begin position="1963"/>
        <end position="1982"/>
    </location>
</feature>
<organism evidence="5 6">
    <name type="scientific">Tagetes erecta</name>
    <name type="common">African marigold</name>
    <dbReference type="NCBI Taxonomy" id="13708"/>
    <lineage>
        <taxon>Eukaryota</taxon>
        <taxon>Viridiplantae</taxon>
        <taxon>Streptophyta</taxon>
        <taxon>Embryophyta</taxon>
        <taxon>Tracheophyta</taxon>
        <taxon>Spermatophyta</taxon>
        <taxon>Magnoliopsida</taxon>
        <taxon>eudicotyledons</taxon>
        <taxon>Gunneridae</taxon>
        <taxon>Pentapetalae</taxon>
        <taxon>asterids</taxon>
        <taxon>campanulids</taxon>
        <taxon>Asterales</taxon>
        <taxon>Asteraceae</taxon>
        <taxon>Asteroideae</taxon>
        <taxon>Heliantheae alliance</taxon>
        <taxon>Tageteae</taxon>
        <taxon>Tagetes</taxon>
    </lineage>
</organism>
<evidence type="ECO:0000259" key="4">
    <source>
        <dbReference type="PROSITE" id="PS50994"/>
    </source>
</evidence>
<dbReference type="GO" id="GO:0004222">
    <property type="term" value="F:metalloendopeptidase activity"/>
    <property type="evidence" value="ECO:0007669"/>
    <property type="project" value="InterPro"/>
</dbReference>
<feature type="compositionally biased region" description="Basic and acidic residues" evidence="3">
    <location>
        <begin position="1414"/>
        <end position="1423"/>
    </location>
</feature>
<dbReference type="Gene3D" id="3.30.420.10">
    <property type="entry name" value="Ribonuclease H-like superfamily/Ribonuclease H"/>
    <property type="match status" value="1"/>
</dbReference>
<gene>
    <name evidence="5" type="ORF">QVD17_03859</name>
</gene>
<dbReference type="Gene3D" id="3.40.50.300">
    <property type="entry name" value="P-loop containing nucleotide triphosphate hydrolases"/>
    <property type="match status" value="1"/>
</dbReference>
<dbReference type="SUPFAM" id="SSF56672">
    <property type="entry name" value="DNA/RNA polymerases"/>
    <property type="match status" value="1"/>
</dbReference>